<comment type="subcellular location">
    <subcellularLocation>
        <location evidence="1">Cell membrane</location>
        <topology evidence="1">Multi-pass membrane protein</topology>
    </subcellularLocation>
</comment>
<evidence type="ECO:0000256" key="3">
    <source>
        <dbReference type="ARBA" id="ARBA00022475"/>
    </source>
</evidence>
<evidence type="ECO:0000256" key="2">
    <source>
        <dbReference type="ARBA" id="ARBA00022448"/>
    </source>
</evidence>
<evidence type="ECO:0000256" key="11">
    <source>
        <dbReference type="SAM" id="Phobius"/>
    </source>
</evidence>
<dbReference type="EMBL" id="AXCZ01000349">
    <property type="protein sequence ID" value="KGM08403.1"/>
    <property type="molecule type" value="Genomic_DNA"/>
</dbReference>
<dbReference type="PANTHER" id="PTHR32196:SF32">
    <property type="entry name" value="XYLOSE TRANSPORT SYSTEM PERMEASE PROTEIN XYLH"/>
    <property type="match status" value="1"/>
</dbReference>
<keyword evidence="4" id="KW-0997">Cell inner membrane</keyword>
<evidence type="ECO:0000256" key="8">
    <source>
        <dbReference type="ARBA" id="ARBA00023136"/>
    </source>
</evidence>
<keyword evidence="8 11" id="KW-0472">Membrane</keyword>
<sequence>MTAVQAPTASWRHGGPPLGSWRRGELGSRPVIGGLLVLWLVFQAVNPTFLAPDNLVNLSMQVVALGVTTLGVVLVLVAGEIDLSVGAVSGLASAVLAVTFVQQGWPLWLAVVGAVGVGCVVGLVQGALTVRLGLPSFVVTLAGLLVALGLQIQVLGTTGTVNLPYDSWLVQLAQQTFVPQVLAFALVAVVTAVMVVSGLVERARRVAAELAAATVTAVVVRALGLAAVLAVTVWYLGLDRGVPATFVLLLLLVLAADVVLRRTRWGRGLRAVGSDADSARRA</sequence>
<dbReference type="Proteomes" id="UP000054314">
    <property type="component" value="Unassembled WGS sequence"/>
</dbReference>
<evidence type="ECO:0000256" key="1">
    <source>
        <dbReference type="ARBA" id="ARBA00004651"/>
    </source>
</evidence>
<protein>
    <recommendedName>
        <fullName evidence="10">Xylose transport system permease protein XylH</fullName>
    </recommendedName>
</protein>
<evidence type="ECO:0000256" key="7">
    <source>
        <dbReference type="ARBA" id="ARBA00022989"/>
    </source>
</evidence>
<dbReference type="AlphaFoldDB" id="A0A0A0BIQ9"/>
<feature type="transmembrane region" description="Helical" evidence="11">
    <location>
        <begin position="137"/>
        <end position="157"/>
    </location>
</feature>
<feature type="transmembrane region" description="Helical" evidence="11">
    <location>
        <begin position="212"/>
        <end position="236"/>
    </location>
</feature>
<keyword evidence="5" id="KW-0762">Sugar transport</keyword>
<feature type="transmembrane region" description="Helical" evidence="11">
    <location>
        <begin position="242"/>
        <end position="260"/>
    </location>
</feature>
<keyword evidence="6 11" id="KW-0812">Transmembrane</keyword>
<keyword evidence="13" id="KW-1185">Reference proteome</keyword>
<comment type="function">
    <text evidence="9">Part of the binding-protein-dependent transport system for D-xylose. Probably responsible for the translocation of the substrate across the membrane.</text>
</comment>
<feature type="non-terminal residue" evidence="12">
    <location>
        <position position="282"/>
    </location>
</feature>
<evidence type="ECO:0000256" key="10">
    <source>
        <dbReference type="ARBA" id="ARBA00035686"/>
    </source>
</evidence>
<evidence type="ECO:0000256" key="6">
    <source>
        <dbReference type="ARBA" id="ARBA00022692"/>
    </source>
</evidence>
<evidence type="ECO:0000256" key="4">
    <source>
        <dbReference type="ARBA" id="ARBA00022519"/>
    </source>
</evidence>
<dbReference type="GO" id="GO:0022857">
    <property type="term" value="F:transmembrane transporter activity"/>
    <property type="evidence" value="ECO:0007669"/>
    <property type="project" value="InterPro"/>
</dbReference>
<dbReference type="PANTHER" id="PTHR32196">
    <property type="entry name" value="ABC TRANSPORTER PERMEASE PROTEIN YPHD-RELATED-RELATED"/>
    <property type="match status" value="1"/>
</dbReference>
<feature type="transmembrane region" description="Helical" evidence="11">
    <location>
        <begin position="31"/>
        <end position="49"/>
    </location>
</feature>
<dbReference type="InterPro" id="IPR001851">
    <property type="entry name" value="ABC_transp_permease"/>
</dbReference>
<evidence type="ECO:0000256" key="9">
    <source>
        <dbReference type="ARBA" id="ARBA00035611"/>
    </source>
</evidence>
<accession>A0A0A0BIQ9</accession>
<feature type="transmembrane region" description="Helical" evidence="11">
    <location>
        <begin position="83"/>
        <end position="101"/>
    </location>
</feature>
<evidence type="ECO:0000313" key="12">
    <source>
        <dbReference type="EMBL" id="KGM08403.1"/>
    </source>
</evidence>
<keyword evidence="7 11" id="KW-1133">Transmembrane helix</keyword>
<dbReference type="Pfam" id="PF02653">
    <property type="entry name" value="BPD_transp_2"/>
    <property type="match status" value="1"/>
</dbReference>
<gene>
    <name evidence="12" type="ORF">N869_07955</name>
</gene>
<comment type="caution">
    <text evidence="12">The sequence shown here is derived from an EMBL/GenBank/DDBJ whole genome shotgun (WGS) entry which is preliminary data.</text>
</comment>
<feature type="transmembrane region" description="Helical" evidence="11">
    <location>
        <begin position="107"/>
        <end position="130"/>
    </location>
</feature>
<feature type="transmembrane region" description="Helical" evidence="11">
    <location>
        <begin position="177"/>
        <end position="200"/>
    </location>
</feature>
<proteinExistence type="predicted"/>
<keyword evidence="3" id="KW-1003">Cell membrane</keyword>
<dbReference type="GO" id="GO:0005886">
    <property type="term" value="C:plasma membrane"/>
    <property type="evidence" value="ECO:0007669"/>
    <property type="project" value="UniProtKB-SubCell"/>
</dbReference>
<reference evidence="12 13" key="1">
    <citation type="submission" date="2013-08" db="EMBL/GenBank/DDBJ databases">
        <title>Genome sequencing of Cellulomonas bogoriensis 69B4.</title>
        <authorList>
            <person name="Chen F."/>
            <person name="Li Y."/>
            <person name="Wang G."/>
        </authorList>
    </citation>
    <scope>NUCLEOTIDE SEQUENCE [LARGE SCALE GENOMIC DNA]</scope>
    <source>
        <strain evidence="12 13">69B4</strain>
    </source>
</reference>
<evidence type="ECO:0000313" key="13">
    <source>
        <dbReference type="Proteomes" id="UP000054314"/>
    </source>
</evidence>
<name>A0A0A0BIQ9_9CELL</name>
<evidence type="ECO:0000256" key="5">
    <source>
        <dbReference type="ARBA" id="ARBA00022597"/>
    </source>
</evidence>
<keyword evidence="2" id="KW-0813">Transport</keyword>
<organism evidence="12 13">
    <name type="scientific">Cellulomonas bogoriensis 69B4 = DSM 16987</name>
    <dbReference type="NCBI Taxonomy" id="1386082"/>
    <lineage>
        <taxon>Bacteria</taxon>
        <taxon>Bacillati</taxon>
        <taxon>Actinomycetota</taxon>
        <taxon>Actinomycetes</taxon>
        <taxon>Micrococcales</taxon>
        <taxon>Cellulomonadaceae</taxon>
        <taxon>Cellulomonas</taxon>
    </lineage>
</organism>
<feature type="transmembrane region" description="Helical" evidence="11">
    <location>
        <begin position="55"/>
        <end position="76"/>
    </location>
</feature>